<dbReference type="SMART" id="SM00324">
    <property type="entry name" value="RhoGAP"/>
    <property type="match status" value="1"/>
</dbReference>
<reference evidence="3" key="3">
    <citation type="submission" date="2025-08" db="UniProtKB">
        <authorList>
            <consortium name="Ensembl"/>
        </authorList>
    </citation>
    <scope>IDENTIFICATION</scope>
</reference>
<dbReference type="Pfam" id="PF00620">
    <property type="entry name" value="RhoGAP"/>
    <property type="match status" value="1"/>
</dbReference>
<reference evidence="4" key="1">
    <citation type="journal article" date="2002" name="Science">
        <title>The draft genome of Ciona intestinalis: insights into chordate and vertebrate origins.</title>
        <authorList>
            <person name="Dehal P."/>
            <person name="Satou Y."/>
            <person name="Campbell R.K."/>
            <person name="Chapman J."/>
            <person name="Degnan B."/>
            <person name="De Tomaso A."/>
            <person name="Davidson B."/>
            <person name="Di Gregorio A."/>
            <person name="Gelpke M."/>
            <person name="Goodstein D.M."/>
            <person name="Harafuji N."/>
            <person name="Hastings K.E."/>
            <person name="Ho I."/>
            <person name="Hotta K."/>
            <person name="Huang W."/>
            <person name="Kawashima T."/>
            <person name="Lemaire P."/>
            <person name="Martinez D."/>
            <person name="Meinertzhagen I.A."/>
            <person name="Necula S."/>
            <person name="Nonaka M."/>
            <person name="Putnam N."/>
            <person name="Rash S."/>
            <person name="Saiga H."/>
            <person name="Satake M."/>
            <person name="Terry A."/>
            <person name="Yamada L."/>
            <person name="Wang H.G."/>
            <person name="Awazu S."/>
            <person name="Azumi K."/>
            <person name="Boore J."/>
            <person name="Branno M."/>
            <person name="Chin-Bow S."/>
            <person name="DeSantis R."/>
            <person name="Doyle S."/>
            <person name="Francino P."/>
            <person name="Keys D.N."/>
            <person name="Haga S."/>
            <person name="Hayashi H."/>
            <person name="Hino K."/>
            <person name="Imai K.S."/>
            <person name="Inaba K."/>
            <person name="Kano S."/>
            <person name="Kobayashi K."/>
            <person name="Kobayashi M."/>
            <person name="Lee B.I."/>
            <person name="Makabe K.W."/>
            <person name="Manohar C."/>
            <person name="Matassi G."/>
            <person name="Medina M."/>
            <person name="Mochizuki Y."/>
            <person name="Mount S."/>
            <person name="Morishita T."/>
            <person name="Miura S."/>
            <person name="Nakayama A."/>
            <person name="Nishizaka S."/>
            <person name="Nomoto H."/>
            <person name="Ohta F."/>
            <person name="Oishi K."/>
            <person name="Rigoutsos I."/>
            <person name="Sano M."/>
            <person name="Sasaki A."/>
            <person name="Sasakura Y."/>
            <person name="Shoguchi E."/>
            <person name="Shin-i T."/>
            <person name="Spagnuolo A."/>
            <person name="Stainier D."/>
            <person name="Suzuki M.M."/>
            <person name="Tassy O."/>
            <person name="Takatori N."/>
            <person name="Tokuoka M."/>
            <person name="Yagi K."/>
            <person name="Yoshizaki F."/>
            <person name="Wada S."/>
            <person name="Zhang C."/>
            <person name="Hyatt P.D."/>
            <person name="Larimer F."/>
            <person name="Detter C."/>
            <person name="Doggett N."/>
            <person name="Glavina T."/>
            <person name="Hawkins T."/>
            <person name="Richardson P."/>
            <person name="Lucas S."/>
            <person name="Kohara Y."/>
            <person name="Levine M."/>
            <person name="Satoh N."/>
            <person name="Rokhsar D.S."/>
        </authorList>
    </citation>
    <scope>NUCLEOTIDE SEQUENCE [LARGE SCALE GENOMIC DNA]</scope>
</reference>
<dbReference type="InParanoid" id="F7AXZ4"/>
<evidence type="ECO:0000313" key="4">
    <source>
        <dbReference type="Proteomes" id="UP000008144"/>
    </source>
</evidence>
<proteinExistence type="predicted"/>
<dbReference type="PANTHER" id="PTHR14963">
    <property type="entry name" value="RHO GTPASE ACTIVATING PROTEIN 18,19-RELATED"/>
    <property type="match status" value="1"/>
</dbReference>
<dbReference type="AlphaFoldDB" id="F7AXZ4"/>
<dbReference type="OMA" id="SCEMISE"/>
<dbReference type="FunCoup" id="F7AXZ4">
    <property type="interactions" value="12"/>
</dbReference>
<dbReference type="GO" id="GO:0005096">
    <property type="term" value="F:GTPase activator activity"/>
    <property type="evidence" value="ECO:0000318"/>
    <property type="project" value="GO_Central"/>
</dbReference>
<evidence type="ECO:0000259" key="2">
    <source>
        <dbReference type="PROSITE" id="PS50238"/>
    </source>
</evidence>
<keyword evidence="4" id="KW-1185">Reference proteome</keyword>
<dbReference type="InterPro" id="IPR057323">
    <property type="entry name" value="RHG40/28/18_ubiquitin"/>
</dbReference>
<dbReference type="InterPro" id="IPR008936">
    <property type="entry name" value="Rho_GTPase_activation_prot"/>
</dbReference>
<dbReference type="HOGENOM" id="CLU_023268_0_0_1"/>
<dbReference type="GO" id="GO:0051056">
    <property type="term" value="P:regulation of small GTPase mediated signal transduction"/>
    <property type="evidence" value="ECO:0000318"/>
    <property type="project" value="GO_Central"/>
</dbReference>
<reference evidence="3" key="2">
    <citation type="journal article" date="2008" name="Genome Biol.">
        <title>Improved genome assembly and evidence-based global gene model set for the chordate Ciona intestinalis: new insight into intron and operon populations.</title>
        <authorList>
            <person name="Satou Y."/>
            <person name="Mineta K."/>
            <person name="Ogasawara M."/>
            <person name="Sasakura Y."/>
            <person name="Shoguchi E."/>
            <person name="Ueno K."/>
            <person name="Yamada L."/>
            <person name="Matsumoto J."/>
            <person name="Wasserscheid J."/>
            <person name="Dewar K."/>
            <person name="Wiley G.B."/>
            <person name="Macmil S.L."/>
            <person name="Roe B.A."/>
            <person name="Zeller R.W."/>
            <person name="Hastings K.E."/>
            <person name="Lemaire P."/>
            <person name="Lindquist E."/>
            <person name="Endo T."/>
            <person name="Hotta K."/>
            <person name="Inaba K."/>
        </authorList>
    </citation>
    <scope>NUCLEOTIDE SEQUENCE [LARGE SCALE GENOMIC DNA]</scope>
    <source>
        <strain evidence="3">wild type</strain>
    </source>
</reference>
<reference evidence="3" key="4">
    <citation type="submission" date="2025-09" db="UniProtKB">
        <authorList>
            <consortium name="Ensembl"/>
        </authorList>
    </citation>
    <scope>IDENTIFICATION</scope>
</reference>
<dbReference type="EMBL" id="EAAA01001502">
    <property type="status" value="NOT_ANNOTATED_CDS"/>
    <property type="molecule type" value="Genomic_DNA"/>
</dbReference>
<dbReference type="InterPro" id="IPR000198">
    <property type="entry name" value="RhoGAP_dom"/>
</dbReference>
<organism evidence="3 4">
    <name type="scientific">Ciona intestinalis</name>
    <name type="common">Transparent sea squirt</name>
    <name type="synonym">Ascidia intestinalis</name>
    <dbReference type="NCBI Taxonomy" id="7719"/>
    <lineage>
        <taxon>Eukaryota</taxon>
        <taxon>Metazoa</taxon>
        <taxon>Chordata</taxon>
        <taxon>Tunicata</taxon>
        <taxon>Ascidiacea</taxon>
        <taxon>Phlebobranchia</taxon>
        <taxon>Cionidae</taxon>
        <taxon>Ciona</taxon>
    </lineage>
</organism>
<dbReference type="GO" id="GO:0005737">
    <property type="term" value="C:cytoplasm"/>
    <property type="evidence" value="ECO:0000318"/>
    <property type="project" value="GO_Central"/>
</dbReference>
<dbReference type="STRING" id="7719.ENSCINP00000007508"/>
<dbReference type="GeneTree" id="ENSGT00940000168361"/>
<dbReference type="Proteomes" id="UP000008144">
    <property type="component" value="Chromosome 2"/>
</dbReference>
<dbReference type="GO" id="GO:0007165">
    <property type="term" value="P:signal transduction"/>
    <property type="evidence" value="ECO:0007669"/>
    <property type="project" value="InterPro"/>
</dbReference>
<evidence type="ECO:0000256" key="1">
    <source>
        <dbReference type="ARBA" id="ARBA00022468"/>
    </source>
</evidence>
<dbReference type="SUPFAM" id="SSF48350">
    <property type="entry name" value="GTPase activation domain, GAP"/>
    <property type="match status" value="1"/>
</dbReference>
<name>F7AXZ4_CIOIN</name>
<dbReference type="PANTHER" id="PTHR14963:SF1">
    <property type="entry name" value="RHO GTPASE-ACTIVATING PROTEIN CONUNDRUM"/>
    <property type="match status" value="1"/>
</dbReference>
<dbReference type="Pfam" id="PF25442">
    <property type="entry name" value="Ubiquitin_RHG40_C"/>
    <property type="match status" value="1"/>
</dbReference>
<keyword evidence="1" id="KW-0343">GTPase activation</keyword>
<dbReference type="Gene3D" id="1.10.555.10">
    <property type="entry name" value="Rho GTPase activation protein"/>
    <property type="match status" value="1"/>
</dbReference>
<dbReference type="PROSITE" id="PS50238">
    <property type="entry name" value="RHOGAP"/>
    <property type="match status" value="1"/>
</dbReference>
<protein>
    <recommendedName>
        <fullName evidence="2">Rho-GAP domain-containing protein</fullName>
    </recommendedName>
</protein>
<dbReference type="Ensembl" id="ENSCINT00000007508.3">
    <property type="protein sequence ID" value="ENSCINP00000007508.3"/>
    <property type="gene ID" value="ENSCING00000003651.3"/>
</dbReference>
<sequence>MSYSETADKQNLPNFSLVREPLGITKISDLSPTDMRKVQSLALIELTALFDLRGIELKRRKAKAKIKDAGVFGSPLTTLIEWDRKRTNLPTIKIPQVLREIIIFLEAKALKDEGILRKSGSAARIKLLKQDIENRFGPNPDTSAIAESSLWRDAHPHDVAALLKLFLRELPDPLLTTEYIDAFHSCEMISERKEQLQALNLLIILLHEMHRDSLQFLLSFLGLVVANEPYNKMGLNNVAMITAPNLFMARKQSKREASTTAASQDLKRAAGTSNIVRMLIKYHRLLWTVPAFMLTQVRHMHRAETSAKKHTTQSKDKYKVKFFQGKTKDGNKKSSSAKQPLEYEAVKGVIRVQAPDMLISSMAVQLDNTITASDIIARFQRQSERIRQTGSQTKPVVINNTTHALFEVGGNIHQRCLDPDTNMSALMRVNPDASWFIKPRTGT</sequence>
<accession>F7AXZ4</accession>
<evidence type="ECO:0000313" key="3">
    <source>
        <dbReference type="Ensembl" id="ENSCINP00000007508.3"/>
    </source>
</evidence>
<feature type="domain" description="Rho-GAP" evidence="2">
    <location>
        <begin position="87"/>
        <end position="287"/>
    </location>
</feature>
<dbReference type="GO" id="GO:0030833">
    <property type="term" value="P:regulation of actin filament polymerization"/>
    <property type="evidence" value="ECO:0000318"/>
    <property type="project" value="GO_Central"/>
</dbReference>